<feature type="region of interest" description="Disordered" evidence="3">
    <location>
        <begin position="478"/>
        <end position="514"/>
    </location>
</feature>
<dbReference type="GO" id="GO:0003723">
    <property type="term" value="F:RNA binding"/>
    <property type="evidence" value="ECO:0007669"/>
    <property type="project" value="UniProtKB-UniRule"/>
</dbReference>
<sequence>MEIFGRYGPLASIKIMWPRSDEEKARGRNCGFVAYMARKDGERALRNLNGKDVFGYEMKLGWGKAVIIPPHPIYIPPVLMEVSQPPPPSGLPFNAQPSSEDRDILPKSDEELEAILRRAIVKVVIPNDKNLIMLIHRMVEFVVREGPMFEAMIMNRELHNPQFRFLFENQSPAHIYYRWKVFSVLHGDAQKDWKTKEFRMFQGGSIWRPPVMHSYTAGMPDDLVLDDDILKDSSKGALSKGQRDRLEDLLRNLTPEKKRIGELMVYCIDHSEAAEEIGECITESLSNDSTLITKRISRLYLVSDILNNCGVKVNKASNYRKVFQNKLIEIIKAIKLAFDCLESRIQAEGFKVRVLRVLKSWEDTGIYTSDFMTKLHNIFLGLEEIEHIPEKEEDIDGNPLDKTSDDEDPVDGAALLKSAMSHYNSSPEDEEDIDGEEIKDDSLIDTKSLATAGFIKSKWETVDPDQIEAQAMTTSKWDLLEASQDNSQNSSSNANDQDSSVDYSDTRNMSEEKRLKLREIEVKAVQYQDELESGQRTLKSGWTVTQQVEHYRRKLLRKSEKESKKDGKGDKTPKSEKHKKDYEKSERIGEDISDDEFYKEQLGNSPSPSRSRRQSPPSSRSSRRRRDSNSPISSTSKYSPPHSTSRHRYSPSPVRIAKHGRGKSPSPKRRSRSTSRTRYYSPDSTSSNARKHRHKHKY</sequence>
<feature type="domain" description="CID" evidence="6">
    <location>
        <begin position="238"/>
        <end position="383"/>
    </location>
</feature>
<dbReference type="OrthoDB" id="377209at2759"/>
<feature type="compositionally biased region" description="Acidic residues" evidence="3">
    <location>
        <begin position="427"/>
        <end position="439"/>
    </location>
</feature>
<dbReference type="Proteomes" id="UP000030742">
    <property type="component" value="Unassembled WGS sequence"/>
</dbReference>
<dbReference type="InterPro" id="IPR013170">
    <property type="entry name" value="mRNA_splic_Cwf21_dom"/>
</dbReference>
<evidence type="ECO:0000256" key="2">
    <source>
        <dbReference type="PROSITE-ProRule" id="PRU00176"/>
    </source>
</evidence>
<feature type="compositionally biased region" description="Low complexity" evidence="3">
    <location>
        <begin position="482"/>
        <end position="500"/>
    </location>
</feature>
<dbReference type="SUPFAM" id="SSF48464">
    <property type="entry name" value="ENTH/VHS domain"/>
    <property type="match status" value="1"/>
</dbReference>
<dbReference type="InterPro" id="IPR035967">
    <property type="entry name" value="SWAP/Surp_sf"/>
</dbReference>
<dbReference type="PROSITE" id="PS51391">
    <property type="entry name" value="CID"/>
    <property type="match status" value="1"/>
</dbReference>
<dbReference type="GO" id="GO:0005634">
    <property type="term" value="C:nucleus"/>
    <property type="evidence" value="ECO:0007669"/>
    <property type="project" value="TreeGrafter"/>
</dbReference>
<organism evidence="7 8">
    <name type="scientific">Dendroctonus ponderosae</name>
    <name type="common">Mountain pine beetle</name>
    <dbReference type="NCBI Taxonomy" id="77166"/>
    <lineage>
        <taxon>Eukaryota</taxon>
        <taxon>Metazoa</taxon>
        <taxon>Ecdysozoa</taxon>
        <taxon>Arthropoda</taxon>
        <taxon>Hexapoda</taxon>
        <taxon>Insecta</taxon>
        <taxon>Pterygota</taxon>
        <taxon>Neoptera</taxon>
        <taxon>Endopterygota</taxon>
        <taxon>Coleoptera</taxon>
        <taxon>Polyphaga</taxon>
        <taxon>Cucujiformia</taxon>
        <taxon>Curculionidae</taxon>
        <taxon>Scolytinae</taxon>
        <taxon>Dendroctonus</taxon>
    </lineage>
</organism>
<dbReference type="Gene3D" id="6.10.140.420">
    <property type="match status" value="1"/>
</dbReference>
<dbReference type="SUPFAM" id="SSF54928">
    <property type="entry name" value="RNA-binding domain, RBD"/>
    <property type="match status" value="1"/>
</dbReference>
<dbReference type="InterPro" id="IPR051485">
    <property type="entry name" value="SR-CTD_assoc_factor"/>
</dbReference>
<dbReference type="STRING" id="77166.U4UWZ9"/>
<evidence type="ECO:0000256" key="3">
    <source>
        <dbReference type="SAM" id="MobiDB-lite"/>
    </source>
</evidence>
<evidence type="ECO:0000313" key="8">
    <source>
        <dbReference type="Proteomes" id="UP000030742"/>
    </source>
</evidence>
<name>U4UWZ9_DENPD</name>
<feature type="domain" description="SURP motif" evidence="5">
    <location>
        <begin position="134"/>
        <end position="177"/>
    </location>
</feature>
<dbReference type="InterPro" id="IPR000504">
    <property type="entry name" value="RRM_dom"/>
</dbReference>
<feature type="region of interest" description="Disordered" evidence="3">
    <location>
        <begin position="530"/>
        <end position="698"/>
    </location>
</feature>
<dbReference type="Gene3D" id="3.30.70.330">
    <property type="match status" value="1"/>
</dbReference>
<dbReference type="Pfam" id="PF00076">
    <property type="entry name" value="RRM_1"/>
    <property type="match status" value="1"/>
</dbReference>
<evidence type="ECO:0000259" key="6">
    <source>
        <dbReference type="PROSITE" id="PS51391"/>
    </source>
</evidence>
<dbReference type="GO" id="GO:0006396">
    <property type="term" value="P:RNA processing"/>
    <property type="evidence" value="ECO:0007669"/>
    <property type="project" value="InterPro"/>
</dbReference>
<dbReference type="PROSITE" id="PS50102">
    <property type="entry name" value="RRM"/>
    <property type="match status" value="1"/>
</dbReference>
<dbReference type="EMBL" id="KB632399">
    <property type="protein sequence ID" value="ERL94826.1"/>
    <property type="molecule type" value="Genomic_DNA"/>
</dbReference>
<dbReference type="SMART" id="SM01115">
    <property type="entry name" value="cwf21"/>
    <property type="match status" value="1"/>
</dbReference>
<feature type="compositionally biased region" description="Basic and acidic residues" evidence="3">
    <location>
        <begin position="504"/>
        <end position="514"/>
    </location>
</feature>
<dbReference type="PANTHER" id="PTHR23140:SF0">
    <property type="entry name" value="U2 SNRNP-ASSOCIATED SURP MOTIF-CONTAINING PROTEIN"/>
    <property type="match status" value="1"/>
</dbReference>
<dbReference type="InterPro" id="IPR006569">
    <property type="entry name" value="CID_dom"/>
</dbReference>
<evidence type="ECO:0000259" key="4">
    <source>
        <dbReference type="PROSITE" id="PS50102"/>
    </source>
</evidence>
<gene>
    <name evidence="7" type="ORF">D910_12099</name>
</gene>
<dbReference type="PANTHER" id="PTHR23140">
    <property type="entry name" value="RNA PROCESSING PROTEIN LD23810P"/>
    <property type="match status" value="1"/>
</dbReference>
<feature type="compositionally biased region" description="Basic residues" evidence="3">
    <location>
        <begin position="689"/>
        <end position="698"/>
    </location>
</feature>
<dbReference type="SUPFAM" id="SSF109905">
    <property type="entry name" value="Surp module (SWAP domain)"/>
    <property type="match status" value="1"/>
</dbReference>
<evidence type="ECO:0000259" key="5">
    <source>
        <dbReference type="PROSITE" id="PS50128"/>
    </source>
</evidence>
<keyword evidence="1 2" id="KW-0694">RNA-binding</keyword>
<dbReference type="AlphaFoldDB" id="U4UWZ9"/>
<feature type="domain" description="RRM" evidence="4">
    <location>
        <begin position="1"/>
        <end position="65"/>
    </location>
</feature>
<dbReference type="Pfam" id="PF04818">
    <property type="entry name" value="CID"/>
    <property type="match status" value="1"/>
</dbReference>
<reference evidence="7 8" key="1">
    <citation type="journal article" date="2013" name="Genome Biol.">
        <title>Draft genome of the mountain pine beetle, Dendroctonus ponderosae Hopkins, a major forest pest.</title>
        <authorList>
            <person name="Keeling C.I."/>
            <person name="Yuen M.M."/>
            <person name="Liao N.Y."/>
            <person name="Docking T.R."/>
            <person name="Chan S.K."/>
            <person name="Taylor G.A."/>
            <person name="Palmquist D.L."/>
            <person name="Jackman S.D."/>
            <person name="Nguyen A."/>
            <person name="Li M."/>
            <person name="Henderson H."/>
            <person name="Janes J.K."/>
            <person name="Zhao Y."/>
            <person name="Pandoh P."/>
            <person name="Moore R."/>
            <person name="Sperling F.A."/>
            <person name="Huber D.P."/>
            <person name="Birol I."/>
            <person name="Jones S.J."/>
            <person name="Bohlmann J."/>
        </authorList>
    </citation>
    <scope>NUCLEOTIDE SEQUENCE</scope>
</reference>
<feature type="compositionally biased region" description="Basic residues" evidence="3">
    <location>
        <begin position="656"/>
        <end position="675"/>
    </location>
</feature>
<dbReference type="Pfam" id="PF01805">
    <property type="entry name" value="Surp"/>
    <property type="match status" value="1"/>
</dbReference>
<feature type="compositionally biased region" description="Basic and acidic residues" evidence="3">
    <location>
        <begin position="557"/>
        <end position="590"/>
    </location>
</feature>
<dbReference type="Gene3D" id="1.10.10.790">
    <property type="entry name" value="Surp module"/>
    <property type="match status" value="1"/>
</dbReference>
<dbReference type="SMART" id="SM00582">
    <property type="entry name" value="RPR"/>
    <property type="match status" value="1"/>
</dbReference>
<proteinExistence type="predicted"/>
<dbReference type="PROSITE" id="PS50128">
    <property type="entry name" value="SURP"/>
    <property type="match status" value="1"/>
</dbReference>
<feature type="region of interest" description="Disordered" evidence="3">
    <location>
        <begin position="421"/>
        <end position="440"/>
    </location>
</feature>
<dbReference type="InterPro" id="IPR012677">
    <property type="entry name" value="Nucleotide-bd_a/b_plait_sf"/>
</dbReference>
<dbReference type="InterPro" id="IPR035979">
    <property type="entry name" value="RBD_domain_sf"/>
</dbReference>
<dbReference type="SMART" id="SM00648">
    <property type="entry name" value="SWAP"/>
    <property type="match status" value="1"/>
</dbReference>
<evidence type="ECO:0000313" key="7">
    <source>
        <dbReference type="EMBL" id="ERL94826.1"/>
    </source>
</evidence>
<evidence type="ECO:0008006" key="9">
    <source>
        <dbReference type="Google" id="ProtNLM"/>
    </source>
</evidence>
<dbReference type="Gene3D" id="1.25.40.90">
    <property type="match status" value="1"/>
</dbReference>
<feature type="compositionally biased region" description="Low complexity" evidence="3">
    <location>
        <begin position="676"/>
        <end position="687"/>
    </location>
</feature>
<dbReference type="InterPro" id="IPR008942">
    <property type="entry name" value="ENTH_VHS"/>
</dbReference>
<dbReference type="InterPro" id="IPR047488">
    <property type="entry name" value="SR140_cwf21"/>
</dbReference>
<dbReference type="Pfam" id="PF08312">
    <property type="entry name" value="cwf21"/>
    <property type="match status" value="1"/>
</dbReference>
<protein>
    <recommendedName>
        <fullName evidence="9">RRM domain-containing protein</fullName>
    </recommendedName>
</protein>
<feature type="compositionally biased region" description="Polar residues" evidence="3">
    <location>
        <begin position="534"/>
        <end position="548"/>
    </location>
</feature>
<feature type="compositionally biased region" description="Low complexity" evidence="3">
    <location>
        <begin position="605"/>
        <end position="620"/>
    </location>
</feature>
<accession>U4UWZ9</accession>
<dbReference type="InterPro" id="IPR000061">
    <property type="entry name" value="Surp"/>
</dbReference>
<dbReference type="CDD" id="cd21370">
    <property type="entry name" value="cwf21_SR140"/>
    <property type="match status" value="1"/>
</dbReference>
<evidence type="ECO:0000256" key="1">
    <source>
        <dbReference type="ARBA" id="ARBA00022884"/>
    </source>
</evidence>